<dbReference type="PANTHER" id="PTHR44145">
    <property type="entry name" value="DNAJ HOMOLOG SUBFAMILY A MEMBER 3, MITOCHONDRIAL"/>
    <property type="match status" value="1"/>
</dbReference>
<dbReference type="SUPFAM" id="SSF57938">
    <property type="entry name" value="DnaJ/Hsp40 cysteine-rich domain"/>
    <property type="match status" value="1"/>
</dbReference>
<dbReference type="Gene3D" id="2.10.230.10">
    <property type="entry name" value="Heat shock protein DnaJ, cysteine-rich domain"/>
    <property type="match status" value="1"/>
</dbReference>
<keyword evidence="2" id="KW-0677">Repeat</keyword>
<dbReference type="GO" id="GO:0005739">
    <property type="term" value="C:mitochondrion"/>
    <property type="evidence" value="ECO:0007669"/>
    <property type="project" value="TreeGrafter"/>
</dbReference>
<evidence type="ECO:0000256" key="6">
    <source>
        <dbReference type="PROSITE-ProRule" id="PRU00546"/>
    </source>
</evidence>
<dbReference type="Proteomes" id="UP000054359">
    <property type="component" value="Unassembled WGS sequence"/>
</dbReference>
<protein>
    <submittedName>
        <fullName evidence="9">Protein tumorous imaginal disc, mitochondrial</fullName>
    </submittedName>
</protein>
<dbReference type="PROSITE" id="PS51188">
    <property type="entry name" value="ZF_CR"/>
    <property type="match status" value="1"/>
</dbReference>
<evidence type="ECO:0000313" key="9">
    <source>
        <dbReference type="EMBL" id="KFM63548.1"/>
    </source>
</evidence>
<dbReference type="STRING" id="407821.A0A087TEK9"/>
<keyword evidence="10" id="KW-1185">Reference proteome</keyword>
<evidence type="ECO:0000256" key="4">
    <source>
        <dbReference type="ARBA" id="ARBA00022833"/>
    </source>
</evidence>
<dbReference type="GO" id="GO:0051082">
    <property type="term" value="F:unfolded protein binding"/>
    <property type="evidence" value="ECO:0007669"/>
    <property type="project" value="InterPro"/>
</dbReference>
<proteinExistence type="predicted"/>
<dbReference type="PRINTS" id="PR00625">
    <property type="entry name" value="JDOMAIN"/>
</dbReference>
<dbReference type="InterPro" id="IPR036869">
    <property type="entry name" value="J_dom_sf"/>
</dbReference>
<dbReference type="InterPro" id="IPR002939">
    <property type="entry name" value="DnaJ_C"/>
</dbReference>
<dbReference type="AlphaFoldDB" id="A0A087TEK9"/>
<dbReference type="Pfam" id="PF00226">
    <property type="entry name" value="DnaJ"/>
    <property type="match status" value="1"/>
</dbReference>
<dbReference type="CDD" id="cd06257">
    <property type="entry name" value="DnaJ"/>
    <property type="match status" value="1"/>
</dbReference>
<name>A0A087TEK9_STEMI</name>
<dbReference type="SMART" id="SM00271">
    <property type="entry name" value="DnaJ"/>
    <property type="match status" value="1"/>
</dbReference>
<dbReference type="GO" id="GO:0007005">
    <property type="term" value="P:mitochondrion organization"/>
    <property type="evidence" value="ECO:0007669"/>
    <property type="project" value="TreeGrafter"/>
</dbReference>
<keyword evidence="1 6" id="KW-0479">Metal-binding</keyword>
<dbReference type="GO" id="GO:0006457">
    <property type="term" value="P:protein folding"/>
    <property type="evidence" value="ECO:0007669"/>
    <property type="project" value="InterPro"/>
</dbReference>
<dbReference type="Pfam" id="PF01556">
    <property type="entry name" value="DnaJ_C"/>
    <property type="match status" value="1"/>
</dbReference>
<evidence type="ECO:0000259" key="8">
    <source>
        <dbReference type="PROSITE" id="PS51188"/>
    </source>
</evidence>
<keyword evidence="5" id="KW-0143">Chaperone</keyword>
<organism evidence="9 10">
    <name type="scientific">Stegodyphus mimosarum</name>
    <name type="common">African social velvet spider</name>
    <dbReference type="NCBI Taxonomy" id="407821"/>
    <lineage>
        <taxon>Eukaryota</taxon>
        <taxon>Metazoa</taxon>
        <taxon>Ecdysozoa</taxon>
        <taxon>Arthropoda</taxon>
        <taxon>Chelicerata</taxon>
        <taxon>Arachnida</taxon>
        <taxon>Araneae</taxon>
        <taxon>Araneomorphae</taxon>
        <taxon>Entelegynae</taxon>
        <taxon>Eresoidea</taxon>
        <taxon>Eresidae</taxon>
        <taxon>Stegodyphus</taxon>
    </lineage>
</organism>
<dbReference type="SUPFAM" id="SSF46565">
    <property type="entry name" value="Chaperone J-domain"/>
    <property type="match status" value="1"/>
</dbReference>
<evidence type="ECO:0000256" key="2">
    <source>
        <dbReference type="ARBA" id="ARBA00022737"/>
    </source>
</evidence>
<dbReference type="OMA" id="QDLQYRM"/>
<dbReference type="Gene3D" id="2.60.260.20">
    <property type="entry name" value="Urease metallochaperone UreE, N-terminal domain"/>
    <property type="match status" value="2"/>
</dbReference>
<evidence type="ECO:0000256" key="1">
    <source>
        <dbReference type="ARBA" id="ARBA00022723"/>
    </source>
</evidence>
<dbReference type="OrthoDB" id="6430979at2759"/>
<dbReference type="SUPFAM" id="SSF49493">
    <property type="entry name" value="HSP40/DnaJ peptide-binding domain"/>
    <property type="match status" value="1"/>
</dbReference>
<keyword evidence="4 6" id="KW-0862">Zinc</keyword>
<feature type="domain" description="CR-type" evidence="8">
    <location>
        <begin position="197"/>
        <end position="275"/>
    </location>
</feature>
<evidence type="ECO:0000313" key="10">
    <source>
        <dbReference type="Proteomes" id="UP000054359"/>
    </source>
</evidence>
<dbReference type="Gene3D" id="1.10.287.110">
    <property type="entry name" value="DnaJ domain"/>
    <property type="match status" value="1"/>
</dbReference>
<evidence type="ECO:0000256" key="3">
    <source>
        <dbReference type="ARBA" id="ARBA00022771"/>
    </source>
</evidence>
<dbReference type="InterPro" id="IPR036410">
    <property type="entry name" value="HSP_DnaJ_Cys-rich_dom_sf"/>
</dbReference>
<gene>
    <name evidence="9" type="ORF">X975_09933</name>
</gene>
<dbReference type="PANTHER" id="PTHR44145:SF3">
    <property type="entry name" value="DNAJ HOMOLOG SUBFAMILY A MEMBER 3, MITOCHONDRIAL"/>
    <property type="match status" value="1"/>
</dbReference>
<dbReference type="InterPro" id="IPR008971">
    <property type="entry name" value="HSP40/DnaJ_pept-bd"/>
</dbReference>
<accession>A0A087TEK9</accession>
<dbReference type="EMBL" id="KK114867">
    <property type="protein sequence ID" value="KFM63548.1"/>
    <property type="molecule type" value="Genomic_DNA"/>
</dbReference>
<dbReference type="Pfam" id="PF00684">
    <property type="entry name" value="DnaJ_CXXCXGXG"/>
    <property type="match status" value="1"/>
</dbReference>
<dbReference type="GO" id="GO:0043066">
    <property type="term" value="P:negative regulation of apoptotic process"/>
    <property type="evidence" value="ECO:0007669"/>
    <property type="project" value="TreeGrafter"/>
</dbReference>
<dbReference type="CDD" id="cd10719">
    <property type="entry name" value="DnaJ_zf"/>
    <property type="match status" value="1"/>
</dbReference>
<evidence type="ECO:0000259" key="7">
    <source>
        <dbReference type="PROSITE" id="PS50076"/>
    </source>
</evidence>
<dbReference type="InterPro" id="IPR051938">
    <property type="entry name" value="Apopto_cytoskel_mod"/>
</dbReference>
<dbReference type="InterPro" id="IPR001623">
    <property type="entry name" value="DnaJ_domain"/>
</dbReference>
<feature type="zinc finger region" description="CR-type" evidence="6">
    <location>
        <begin position="197"/>
        <end position="275"/>
    </location>
</feature>
<dbReference type="InterPro" id="IPR001305">
    <property type="entry name" value="HSP_DnaJ_Cys-rich_dom"/>
</dbReference>
<dbReference type="CDD" id="cd10747">
    <property type="entry name" value="DnaJ_C"/>
    <property type="match status" value="1"/>
</dbReference>
<dbReference type="GO" id="GO:0031072">
    <property type="term" value="F:heat shock protein binding"/>
    <property type="evidence" value="ECO:0007669"/>
    <property type="project" value="InterPro"/>
</dbReference>
<keyword evidence="3 6" id="KW-0863">Zinc-finger</keyword>
<sequence>MRYPNLRPCINKMSKFSNFRDVISSISKIPTFQRCISNYREMRFNLCFRVAEEIPSPICRTVHTSNVASAKDYYKILGIPRNASSVKIKEAYYELAKKKHPDVNAGNPEARAKFQEISEAYKVLGDEAKRKEYNQWGTTDEFSEDGFTSNLDPEELFRSSFQGFHTEFSKSDYAESETEFSSYEVVMNLTFEEAALGVNKDVSLNVSDTCPDCNGQRCKPGTKPEKCIFCQGTGKESVSLGSLTMRSTCRKCNGTKVLIKNPCTGCNGQGTTIQKRKVTIAVPSGVKGGQIVQVQITRKSQLFVTFKVSRSKYFRRYGADVHSNATISIYQALLGGTIRIRGLYEELVLKIAPCTSSHIRMKLEGKGIRLANSYSCGDHYVNIKIRAP</sequence>
<dbReference type="PROSITE" id="PS50076">
    <property type="entry name" value="DNAJ_2"/>
    <property type="match status" value="1"/>
</dbReference>
<feature type="non-terminal residue" evidence="9">
    <location>
        <position position="388"/>
    </location>
</feature>
<dbReference type="GO" id="GO:0008270">
    <property type="term" value="F:zinc ion binding"/>
    <property type="evidence" value="ECO:0007669"/>
    <property type="project" value="UniProtKB-KW"/>
</dbReference>
<evidence type="ECO:0000256" key="5">
    <source>
        <dbReference type="ARBA" id="ARBA00023186"/>
    </source>
</evidence>
<reference evidence="9 10" key="1">
    <citation type="submission" date="2013-11" db="EMBL/GenBank/DDBJ databases">
        <title>Genome sequencing of Stegodyphus mimosarum.</title>
        <authorList>
            <person name="Bechsgaard J."/>
        </authorList>
    </citation>
    <scope>NUCLEOTIDE SEQUENCE [LARGE SCALE GENOMIC DNA]</scope>
</reference>
<feature type="domain" description="J" evidence="7">
    <location>
        <begin position="72"/>
        <end position="137"/>
    </location>
</feature>